<proteinExistence type="predicted"/>
<evidence type="ECO:0000256" key="1">
    <source>
        <dbReference type="SAM" id="MobiDB-lite"/>
    </source>
</evidence>
<dbReference type="EMBL" id="KI966416">
    <property type="protein sequence ID" value="EWC46675.1"/>
    <property type="molecule type" value="Genomic_DNA"/>
</dbReference>
<feature type="compositionally biased region" description="Basic and acidic residues" evidence="1">
    <location>
        <begin position="86"/>
        <end position="96"/>
    </location>
</feature>
<evidence type="ECO:0000313" key="3">
    <source>
        <dbReference type="Proteomes" id="UP000024837"/>
    </source>
</evidence>
<reference evidence="2 3" key="1">
    <citation type="submission" date="2013-05" db="EMBL/GenBank/DDBJ databases">
        <title>Drechslerella stenobrocha genome reveals carnivorous origination and mechanical trapping mechanism of predatory fungi.</title>
        <authorList>
            <person name="Liu X."/>
            <person name="Zhang W."/>
            <person name="Liu K."/>
        </authorList>
    </citation>
    <scope>NUCLEOTIDE SEQUENCE [LARGE SCALE GENOMIC DNA]</scope>
    <source>
        <strain evidence="2 3">248</strain>
    </source>
</reference>
<evidence type="ECO:0000313" key="2">
    <source>
        <dbReference type="EMBL" id="EWC46675.1"/>
    </source>
</evidence>
<accession>W7IC56</accession>
<organism evidence="2 3">
    <name type="scientific">Drechslerella stenobrocha 248</name>
    <dbReference type="NCBI Taxonomy" id="1043628"/>
    <lineage>
        <taxon>Eukaryota</taxon>
        <taxon>Fungi</taxon>
        <taxon>Dikarya</taxon>
        <taxon>Ascomycota</taxon>
        <taxon>Pezizomycotina</taxon>
        <taxon>Orbiliomycetes</taxon>
        <taxon>Orbiliales</taxon>
        <taxon>Orbiliaceae</taxon>
        <taxon>Drechslerella</taxon>
    </lineage>
</organism>
<feature type="region of interest" description="Disordered" evidence="1">
    <location>
        <begin position="338"/>
        <end position="361"/>
    </location>
</feature>
<dbReference type="AlphaFoldDB" id="W7IC56"/>
<name>W7IC56_9PEZI</name>
<feature type="compositionally biased region" description="Polar residues" evidence="1">
    <location>
        <begin position="118"/>
        <end position="128"/>
    </location>
</feature>
<dbReference type="Proteomes" id="UP000024837">
    <property type="component" value="Unassembled WGS sequence"/>
</dbReference>
<dbReference type="OrthoDB" id="5322939at2759"/>
<keyword evidence="3" id="KW-1185">Reference proteome</keyword>
<dbReference type="HOGENOM" id="CLU_767324_0_0_1"/>
<gene>
    <name evidence="2" type="ORF">DRE_04162</name>
</gene>
<protein>
    <submittedName>
        <fullName evidence="2">Uncharacterized protein</fullName>
    </submittedName>
</protein>
<sequence>MCYDFTLYIGCGHDRSSLYFRQLPQTKKCLCKAFKRLEPHDGLCPDCDRNVKINRGAEVPPDPLAPENRAKARAWREFLDREVKDHEAKRGTKDYNDVGGSKQKRNSESGHKQRYQSRQKFNSSSTATVVPPYVPQPGETFVQHITAEIVDDAKSGGEMTRLLQALETGVQGFGWIGEDGQESWLMLSGDWMEKNGDKMNIWTGRVGEPGIKVMSVGGPEYENFFPALGKPTIGNPAIGIPMMPAGTALDSFQRSLQHRNVMAANGWLGVPGGQPQLPLVRYGNGHNGNGGVFASATEDKENYISNHQATTDPSHSQISTAVAENSAVAEATGGIEVGSYPASSPSPSPIGGVALNIGPLE</sequence>
<feature type="region of interest" description="Disordered" evidence="1">
    <location>
        <begin position="86"/>
        <end position="130"/>
    </location>
</feature>